<evidence type="ECO:0000256" key="10">
    <source>
        <dbReference type="SAM" id="Phobius"/>
    </source>
</evidence>
<evidence type="ECO:0000256" key="8">
    <source>
        <dbReference type="ARBA" id="ARBA00022989"/>
    </source>
</evidence>
<reference evidence="12" key="1">
    <citation type="submission" date="2003-08" db="EMBL/GenBank/DDBJ databases">
        <authorList>
            <person name="Birren B."/>
            <person name="Nusbaum C."/>
            <person name="Abebe A."/>
            <person name="Abouelleil A."/>
            <person name="Adekoya E."/>
            <person name="Ait-zahra M."/>
            <person name="Allen N."/>
            <person name="Allen T."/>
            <person name="An P."/>
            <person name="Anderson M."/>
            <person name="Anderson S."/>
            <person name="Arachchi H."/>
            <person name="Armbruster J."/>
            <person name="Bachantsang P."/>
            <person name="Baldwin J."/>
            <person name="Barry A."/>
            <person name="Bayul T."/>
            <person name="Blitshsteyn B."/>
            <person name="Bloom T."/>
            <person name="Blye J."/>
            <person name="Boguslavskiy L."/>
            <person name="Borowsky M."/>
            <person name="Boukhgalter B."/>
            <person name="Brunache A."/>
            <person name="Butler J."/>
            <person name="Calixte N."/>
            <person name="Calvo S."/>
            <person name="Camarata J."/>
            <person name="Campo K."/>
            <person name="Chang J."/>
            <person name="Cheshatsang Y."/>
            <person name="Citroen M."/>
            <person name="Collymore A."/>
            <person name="Considine T."/>
            <person name="Cook A."/>
            <person name="Cooke P."/>
            <person name="Corum B."/>
            <person name="Cuomo C."/>
            <person name="David R."/>
            <person name="Dawoe T."/>
            <person name="Degray S."/>
            <person name="Dodge S."/>
            <person name="Dooley K."/>
            <person name="Dorje P."/>
            <person name="Dorjee K."/>
            <person name="Dorris L."/>
            <person name="Duffey N."/>
            <person name="Dupes A."/>
            <person name="Elkins T."/>
            <person name="Engels R."/>
            <person name="Erickson J."/>
            <person name="Farina A."/>
            <person name="Faro S."/>
            <person name="Ferreira P."/>
            <person name="Fischer H."/>
            <person name="Fitzgerald M."/>
            <person name="Foley K."/>
            <person name="Gage D."/>
            <person name="Galagan J."/>
            <person name="Gearin G."/>
            <person name="Gnerre S."/>
            <person name="Gnirke A."/>
            <person name="Goyette A."/>
            <person name="Graham J."/>
            <person name="Grandbois E."/>
            <person name="Gyaltsen K."/>
            <person name="Hafez N."/>
            <person name="Hagopian D."/>
            <person name="Hagos B."/>
            <person name="Hall J."/>
            <person name="Hatcher B."/>
            <person name="Heller A."/>
            <person name="Higgins H."/>
            <person name="Honan T."/>
            <person name="Horn A."/>
            <person name="Houde N."/>
            <person name="Hughes L."/>
            <person name="Hulme W."/>
            <person name="Husby E."/>
            <person name="Iliev I."/>
            <person name="Jaffe D."/>
            <person name="Jones C."/>
            <person name="Kamal M."/>
            <person name="Kamat A."/>
            <person name="Kamvysselis M."/>
            <person name="Karlsson E."/>
            <person name="Kells C."/>
            <person name="Kieu A."/>
            <person name="Kisner P."/>
            <person name="Kodira C."/>
            <person name="Kulbokas E."/>
            <person name="Labutti K."/>
            <person name="Lama D."/>
            <person name="Landers T."/>
            <person name="Leger J."/>
            <person name="Levine S."/>
            <person name="Lewis D."/>
            <person name="Lewis T."/>
            <person name="Lindblad-toh K."/>
            <person name="Liu X."/>
            <person name="Lokyitsang T."/>
            <person name="Lokyitsang Y."/>
            <person name="Lucien O."/>
            <person name="Lui A."/>
            <person name="Ma L.J."/>
            <person name="Mabbitt R."/>
            <person name="Macdonald J."/>
            <person name="Maclean C."/>
            <person name="Major J."/>
            <person name="Manning J."/>
            <person name="Marabella R."/>
            <person name="Maru K."/>
            <person name="Matthews C."/>
            <person name="Mauceli E."/>
            <person name="Mccarthy M."/>
            <person name="Mcdonough S."/>
            <person name="Mcghee T."/>
            <person name="Meldrim J."/>
            <person name="Meneus L."/>
            <person name="Mesirov J."/>
            <person name="Mihalev A."/>
            <person name="Mihova T."/>
            <person name="Mikkelsen T."/>
            <person name="Mlenga V."/>
            <person name="Moru K."/>
            <person name="Mozes J."/>
            <person name="Mulrain L."/>
            <person name="Munson G."/>
            <person name="Naylor J."/>
            <person name="Newes C."/>
            <person name="Nguyen C."/>
            <person name="Nguyen N."/>
            <person name="Nguyen T."/>
            <person name="Nicol R."/>
            <person name="Nielsen C."/>
            <person name="Nizzari M."/>
            <person name="Norbu C."/>
            <person name="Norbu N."/>
            <person name="O'donnell P."/>
            <person name="Okoawo O."/>
            <person name="O'leary S."/>
            <person name="Omotosho B."/>
            <person name="O'neill K."/>
            <person name="Osman S."/>
            <person name="Parker S."/>
            <person name="Perrin D."/>
            <person name="Phunkhang P."/>
            <person name="Piqani B."/>
            <person name="Purcell S."/>
            <person name="Rachupka T."/>
            <person name="Ramasamy U."/>
            <person name="Rameau R."/>
            <person name="Ray V."/>
            <person name="Raymond C."/>
            <person name="Retta R."/>
            <person name="Richardson S."/>
            <person name="Rise C."/>
            <person name="Rodriguez J."/>
            <person name="Rogers J."/>
            <person name="Rogov P."/>
            <person name="Rutman M."/>
            <person name="Schupbach R."/>
            <person name="Seaman C."/>
            <person name="Settipalli S."/>
            <person name="Sharpe T."/>
            <person name="Sheridan J."/>
            <person name="Sherpa N."/>
            <person name="Shi J."/>
            <person name="Smirnov S."/>
            <person name="Smith C."/>
            <person name="Sougnez C."/>
            <person name="Spencer B."/>
            <person name="Stalker J."/>
            <person name="Stange-thomann N."/>
            <person name="Stavropoulos S."/>
            <person name="Stetson K."/>
            <person name="Stone C."/>
            <person name="Stone S."/>
            <person name="Stubbs M."/>
            <person name="Talamas J."/>
            <person name="Tchuinga P."/>
            <person name="Tenzing P."/>
            <person name="Tesfaye S."/>
            <person name="Theodore J."/>
            <person name="Thoulutsang Y."/>
            <person name="Topham K."/>
            <person name="Towey S."/>
            <person name="Tsamla T."/>
            <person name="Tsomo N."/>
            <person name="Vallee D."/>
            <person name="Vassiliev H."/>
            <person name="Venkataraman V."/>
            <person name="Vinson J."/>
            <person name="Vo A."/>
            <person name="Wade C."/>
            <person name="Wang S."/>
            <person name="Wangchuk T."/>
            <person name="Wangdi T."/>
            <person name="Whittaker C."/>
            <person name="Wilkinson J."/>
            <person name="Wu Y."/>
            <person name="Wyman D."/>
            <person name="Yadav S."/>
            <person name="Yang S."/>
            <person name="Yang X."/>
            <person name="Yeager S."/>
            <person name="Yee E."/>
            <person name="Young G."/>
            <person name="Zainoun J."/>
            <person name="Zembeck L."/>
            <person name="Zimmer A."/>
            <person name="Zody M."/>
            <person name="Lander E."/>
        </authorList>
    </citation>
    <scope>NUCLEOTIDE SEQUENCE [LARGE SCALE GENOMIC DNA]</scope>
</reference>
<keyword evidence="4" id="KW-0796">Tight junction</keyword>
<keyword evidence="6 10" id="KW-0812">Transmembrane</keyword>
<evidence type="ECO:0000256" key="5">
    <source>
        <dbReference type="ARBA" id="ARBA00022475"/>
    </source>
</evidence>
<dbReference type="AlphaFoldDB" id="H2Z339"/>
<protein>
    <recommendedName>
        <fullName evidence="13">Claudin</fullName>
    </recommendedName>
</protein>
<dbReference type="InParanoid" id="H2Z339"/>
<organism evidence="11 12">
    <name type="scientific">Ciona savignyi</name>
    <name type="common">Pacific transparent sea squirt</name>
    <dbReference type="NCBI Taxonomy" id="51511"/>
    <lineage>
        <taxon>Eukaryota</taxon>
        <taxon>Metazoa</taxon>
        <taxon>Chordata</taxon>
        <taxon>Tunicata</taxon>
        <taxon>Ascidiacea</taxon>
        <taxon>Phlebobranchia</taxon>
        <taxon>Cionidae</taxon>
        <taxon>Ciona</taxon>
    </lineage>
</organism>
<dbReference type="InterPro" id="IPR004031">
    <property type="entry name" value="PMP22/EMP/MP20/Claudin"/>
</dbReference>
<evidence type="ECO:0000256" key="9">
    <source>
        <dbReference type="ARBA" id="ARBA00023136"/>
    </source>
</evidence>
<evidence type="ECO:0008006" key="13">
    <source>
        <dbReference type="Google" id="ProtNLM"/>
    </source>
</evidence>
<dbReference type="GO" id="GO:0005886">
    <property type="term" value="C:plasma membrane"/>
    <property type="evidence" value="ECO:0007669"/>
    <property type="project" value="UniProtKB-SubCell"/>
</dbReference>
<evidence type="ECO:0000313" key="12">
    <source>
        <dbReference type="Proteomes" id="UP000007875"/>
    </source>
</evidence>
<feature type="transmembrane region" description="Helical" evidence="10">
    <location>
        <begin position="5"/>
        <end position="26"/>
    </location>
</feature>
<comment type="subcellular location">
    <subcellularLocation>
        <location evidence="1">Cell junction</location>
        <location evidence="1">Tight junction</location>
    </subcellularLocation>
    <subcellularLocation>
        <location evidence="2">Cell membrane</location>
        <topology evidence="2">Multi-pass membrane protein</topology>
    </subcellularLocation>
</comment>
<keyword evidence="12" id="KW-1185">Reference proteome</keyword>
<dbReference type="GO" id="GO:0005198">
    <property type="term" value="F:structural molecule activity"/>
    <property type="evidence" value="ECO:0007669"/>
    <property type="project" value="InterPro"/>
</dbReference>
<sequence length="107" mass="11739">KRVRLVGGSLGFLSGLLIVAAVSWYANDIRIAHEFATQQILLNQSTSITRYIFGEALFIGWIGGALMLVAGLLAMCTGCGHRDQYEDAPRNYVYRPPKSAGNSQEYV</sequence>
<proteinExistence type="inferred from homology"/>
<dbReference type="GO" id="GO:0005923">
    <property type="term" value="C:bicellular tight junction"/>
    <property type="evidence" value="ECO:0007669"/>
    <property type="project" value="UniProtKB-SubCell"/>
</dbReference>
<dbReference type="Ensembl" id="ENSCSAVT00000012140.1">
    <property type="protein sequence ID" value="ENSCSAVP00000012001.1"/>
    <property type="gene ID" value="ENSCSAVG00000007052.1"/>
</dbReference>
<evidence type="ECO:0000256" key="7">
    <source>
        <dbReference type="ARBA" id="ARBA00022949"/>
    </source>
</evidence>
<dbReference type="PANTHER" id="PTHR12002">
    <property type="entry name" value="CLAUDIN"/>
    <property type="match status" value="1"/>
</dbReference>
<evidence type="ECO:0000256" key="1">
    <source>
        <dbReference type="ARBA" id="ARBA00004435"/>
    </source>
</evidence>
<evidence type="ECO:0000256" key="2">
    <source>
        <dbReference type="ARBA" id="ARBA00004651"/>
    </source>
</evidence>
<feature type="transmembrane region" description="Helical" evidence="10">
    <location>
        <begin position="51"/>
        <end position="74"/>
    </location>
</feature>
<reference evidence="11" key="3">
    <citation type="submission" date="2025-09" db="UniProtKB">
        <authorList>
            <consortium name="Ensembl"/>
        </authorList>
    </citation>
    <scope>IDENTIFICATION</scope>
</reference>
<evidence type="ECO:0000313" key="11">
    <source>
        <dbReference type="Ensembl" id="ENSCSAVP00000012001.1"/>
    </source>
</evidence>
<evidence type="ECO:0000256" key="4">
    <source>
        <dbReference type="ARBA" id="ARBA00022427"/>
    </source>
</evidence>
<dbReference type="Gene3D" id="1.20.140.150">
    <property type="match status" value="1"/>
</dbReference>
<evidence type="ECO:0000256" key="3">
    <source>
        <dbReference type="ARBA" id="ARBA00008295"/>
    </source>
</evidence>
<keyword evidence="9 10" id="KW-0472">Membrane</keyword>
<dbReference type="STRING" id="51511.ENSCSAVP00000012001"/>
<dbReference type="InterPro" id="IPR006187">
    <property type="entry name" value="Claudin"/>
</dbReference>
<dbReference type="HOGENOM" id="CLU_2215753_0_0_1"/>
<dbReference type="GeneTree" id="ENSGT00940000171465"/>
<dbReference type="Pfam" id="PF00822">
    <property type="entry name" value="PMP22_Claudin"/>
    <property type="match status" value="1"/>
</dbReference>
<keyword evidence="7" id="KW-0965">Cell junction</keyword>
<keyword evidence="8 10" id="KW-1133">Transmembrane helix</keyword>
<accession>H2Z339</accession>
<dbReference type="PRINTS" id="PR01077">
    <property type="entry name" value="CLAUDIN"/>
</dbReference>
<keyword evidence="5" id="KW-1003">Cell membrane</keyword>
<name>H2Z339_CIOSA</name>
<evidence type="ECO:0000256" key="6">
    <source>
        <dbReference type="ARBA" id="ARBA00022692"/>
    </source>
</evidence>
<dbReference type="Proteomes" id="UP000007875">
    <property type="component" value="Unassembled WGS sequence"/>
</dbReference>
<reference evidence="11" key="2">
    <citation type="submission" date="2025-08" db="UniProtKB">
        <authorList>
            <consortium name="Ensembl"/>
        </authorList>
    </citation>
    <scope>IDENTIFICATION</scope>
</reference>
<comment type="similarity">
    <text evidence="3">Belongs to the claudin family.</text>
</comment>